<evidence type="ECO:0000256" key="1">
    <source>
        <dbReference type="SAM" id="MobiDB-lite"/>
    </source>
</evidence>
<feature type="region of interest" description="Disordered" evidence="1">
    <location>
        <begin position="172"/>
        <end position="198"/>
    </location>
</feature>
<gene>
    <name evidence="3" type="ORF">PHISCL_10388</name>
</gene>
<reference evidence="4" key="1">
    <citation type="submission" date="2017-02" db="EMBL/GenBank/DDBJ databases">
        <authorList>
            <person name="Tafer H."/>
            <person name="Lopandic K."/>
        </authorList>
    </citation>
    <scope>NUCLEOTIDE SEQUENCE [LARGE SCALE GENOMIC DNA]</scope>
    <source>
        <strain evidence="4">CBS 366.77</strain>
    </source>
</reference>
<dbReference type="InterPro" id="IPR046541">
    <property type="entry name" value="DUF6606"/>
</dbReference>
<proteinExistence type="predicted"/>
<evidence type="ECO:0000313" key="4">
    <source>
        <dbReference type="Proteomes" id="UP000266188"/>
    </source>
</evidence>
<keyword evidence="4" id="KW-1185">Reference proteome</keyword>
<dbReference type="EMBL" id="MVGC01001257">
    <property type="protein sequence ID" value="RJE17275.1"/>
    <property type="molecule type" value="Genomic_DNA"/>
</dbReference>
<comment type="caution">
    <text evidence="3">The sequence shown here is derived from an EMBL/GenBank/DDBJ whole genome shotgun (WGS) entry which is preliminary data.</text>
</comment>
<evidence type="ECO:0000259" key="2">
    <source>
        <dbReference type="Pfam" id="PF20255"/>
    </source>
</evidence>
<feature type="non-terminal residue" evidence="3">
    <location>
        <position position="198"/>
    </location>
</feature>
<dbReference type="Proteomes" id="UP000266188">
    <property type="component" value="Unassembled WGS sequence"/>
</dbReference>
<evidence type="ECO:0000313" key="3">
    <source>
        <dbReference type="EMBL" id="RJE17275.1"/>
    </source>
</evidence>
<accession>A0A3A2ZHA4</accession>
<feature type="domain" description="DUF6606" evidence="2">
    <location>
        <begin position="10"/>
        <end position="198"/>
    </location>
</feature>
<dbReference type="AlphaFoldDB" id="A0A3A2ZHA4"/>
<dbReference type="STRING" id="2070753.A0A3A2ZHA4"/>
<dbReference type="Pfam" id="PF20255">
    <property type="entry name" value="DUF6606"/>
    <property type="match status" value="1"/>
</dbReference>
<protein>
    <recommendedName>
        <fullName evidence="2">DUF6606 domain-containing protein</fullName>
    </recommendedName>
</protein>
<organism evidence="3 4">
    <name type="scientific">Aspergillus sclerotialis</name>
    <dbReference type="NCBI Taxonomy" id="2070753"/>
    <lineage>
        <taxon>Eukaryota</taxon>
        <taxon>Fungi</taxon>
        <taxon>Dikarya</taxon>
        <taxon>Ascomycota</taxon>
        <taxon>Pezizomycotina</taxon>
        <taxon>Eurotiomycetes</taxon>
        <taxon>Eurotiomycetidae</taxon>
        <taxon>Eurotiales</taxon>
        <taxon>Aspergillaceae</taxon>
        <taxon>Aspergillus</taxon>
        <taxon>Aspergillus subgen. Polypaecilum</taxon>
    </lineage>
</organism>
<name>A0A3A2ZHA4_9EURO</name>
<feature type="compositionally biased region" description="Basic and acidic residues" evidence="1">
    <location>
        <begin position="185"/>
        <end position="198"/>
    </location>
</feature>
<sequence length="198" mass="21584">MPLDAALYFFNHIFLPPKLPQAADWNPEYDRLLLDMVIDALIGFSDHVSAEDAGVLTTVITMVRRLRATLSSYGGVDEGALLRALVQLEAEGGLLPIYVRDQNAAVLLTRNNGVIHVESFELSPRNGPVIATVGRLQRGFPGPTLALDLATFNESGFQEAIAQALSTMSHQSVAGTKEKVRKAGRVHDEDREATHPKI</sequence>
<dbReference type="OrthoDB" id="4507140at2759"/>